<keyword evidence="2" id="KW-1185">Reference proteome</keyword>
<name>A0ACC2NBA0_9HYME</name>
<reference evidence="1" key="1">
    <citation type="submission" date="2023-04" db="EMBL/GenBank/DDBJ databases">
        <title>A chromosome-level genome assembly of the parasitoid wasp Eretmocerus hayati.</title>
        <authorList>
            <person name="Zhong Y."/>
            <person name="Liu S."/>
            <person name="Liu Y."/>
        </authorList>
    </citation>
    <scope>NUCLEOTIDE SEQUENCE</scope>
    <source>
        <strain evidence="1">ZJU_SS_LIU_2023</strain>
    </source>
</reference>
<comment type="caution">
    <text evidence="1">The sequence shown here is derived from an EMBL/GenBank/DDBJ whole genome shotgun (WGS) entry which is preliminary data.</text>
</comment>
<dbReference type="Proteomes" id="UP001239111">
    <property type="component" value="Chromosome 4"/>
</dbReference>
<organism evidence="1 2">
    <name type="scientific">Eretmocerus hayati</name>
    <dbReference type="NCBI Taxonomy" id="131215"/>
    <lineage>
        <taxon>Eukaryota</taxon>
        <taxon>Metazoa</taxon>
        <taxon>Ecdysozoa</taxon>
        <taxon>Arthropoda</taxon>
        <taxon>Hexapoda</taxon>
        <taxon>Insecta</taxon>
        <taxon>Pterygota</taxon>
        <taxon>Neoptera</taxon>
        <taxon>Endopterygota</taxon>
        <taxon>Hymenoptera</taxon>
        <taxon>Apocrita</taxon>
        <taxon>Proctotrupomorpha</taxon>
        <taxon>Chalcidoidea</taxon>
        <taxon>Aphelinidae</taxon>
        <taxon>Aphelininae</taxon>
        <taxon>Eretmocerus</taxon>
    </lineage>
</organism>
<gene>
    <name evidence="1" type="ORF">QAD02_010118</name>
</gene>
<evidence type="ECO:0000313" key="2">
    <source>
        <dbReference type="Proteomes" id="UP001239111"/>
    </source>
</evidence>
<accession>A0ACC2NBA0</accession>
<protein>
    <submittedName>
        <fullName evidence="1">Uncharacterized protein</fullName>
    </submittedName>
</protein>
<evidence type="ECO:0000313" key="1">
    <source>
        <dbReference type="EMBL" id="KAJ8668455.1"/>
    </source>
</evidence>
<dbReference type="EMBL" id="CM056744">
    <property type="protein sequence ID" value="KAJ8668455.1"/>
    <property type="molecule type" value="Genomic_DNA"/>
</dbReference>
<proteinExistence type="predicted"/>
<sequence>MIYVQIVSTEVSLPKQWGVTRTKFGKLNYTWILTDLSFDIEQEHKVCRKSGTFNSTYDNRQNWALELCFATPGSSPYNSEPRYSNKTMSVNLQYLNGDSKYVEGDYTLTLMDETFHKIYSTSSHHVMFEINRSQSLVDYHKLDEIFKEAKNHSSRMNDTLVVVMDMSLRYSVTKQFVDHDCGVTSQEELQLIKRYYQSISDYKNCADLVIETKNGKNVTTSSCLFQPWDAISSGKDFKVLHVDFDFEVLNEIIHFLQYGEAPQMSKMAKDLFVLAKRYVLHDLKKLSEEEICNSLSLDQADLIQNLIFANKNEVTSVKSRIVLFLASQPAYYLDSPQFNELQKSHPDLMLDIHKVRDNLGME</sequence>